<name>A0A0N5CEF4_STREA</name>
<sequence>MFGEINHLNYNTTYNLFNKKMFNKNTHSTTTGSKNLSSNSQILSSIDNNSVLFNNLFLGSGDYSNMKNLMSSSKSTIASTGNIERLPMVKTSSKNDGIDGYKIYSRSTMVEIAWQYDFKQWKEILGQNPDNNFGILLTLQKEKKTNSINSIVESINSGYTNDFNDNSLYSEYLQKSNPYVRNNKKISNDKSLNYSSSIPLSYNNFYTPYELQNETFINKKSCNTRVYHNSNIKTKEFPVPKISLSVHGSQYSLPTPKTPKAPEMKNLWNSAYCGLLYNETEADESNLYKMFLDNLIKKMSNKSPRLSGAKKINSQSTTILTLSDIENRSPTYTREEMIKISNRYTVKQWKNYVIKNFSNNDVIMKDLGKEIFVVDRNPMRPKMSKEVKAIFAKHKGKGGYGCRKV</sequence>
<dbReference type="Proteomes" id="UP000046392">
    <property type="component" value="Unplaced"/>
</dbReference>
<organism evidence="1 2">
    <name type="scientific">Strongyloides papillosus</name>
    <name type="common">Intestinal threadworm</name>
    <dbReference type="NCBI Taxonomy" id="174720"/>
    <lineage>
        <taxon>Eukaryota</taxon>
        <taxon>Metazoa</taxon>
        <taxon>Ecdysozoa</taxon>
        <taxon>Nematoda</taxon>
        <taxon>Chromadorea</taxon>
        <taxon>Rhabditida</taxon>
        <taxon>Tylenchina</taxon>
        <taxon>Panagrolaimomorpha</taxon>
        <taxon>Strongyloidoidea</taxon>
        <taxon>Strongyloididae</taxon>
        <taxon>Strongyloides</taxon>
    </lineage>
</organism>
<evidence type="ECO:0000313" key="1">
    <source>
        <dbReference type="Proteomes" id="UP000046392"/>
    </source>
</evidence>
<dbReference type="AlphaFoldDB" id="A0A0N5CEF4"/>
<protein>
    <submittedName>
        <fullName evidence="2">CUT domain-containing protein</fullName>
    </submittedName>
</protein>
<proteinExistence type="predicted"/>
<dbReference type="WBParaSite" id="SPAL_0001624300.1">
    <property type="protein sequence ID" value="SPAL_0001624300.1"/>
    <property type="gene ID" value="SPAL_0001624300"/>
</dbReference>
<keyword evidence="1" id="KW-1185">Reference proteome</keyword>
<evidence type="ECO:0000313" key="2">
    <source>
        <dbReference type="WBParaSite" id="SPAL_0001624300.1"/>
    </source>
</evidence>
<reference evidence="2" key="1">
    <citation type="submission" date="2017-02" db="UniProtKB">
        <authorList>
            <consortium name="WormBaseParasite"/>
        </authorList>
    </citation>
    <scope>IDENTIFICATION</scope>
</reference>
<accession>A0A0N5CEF4</accession>